<dbReference type="Gene3D" id="1.10.3720.10">
    <property type="entry name" value="MetI-like"/>
    <property type="match status" value="1"/>
</dbReference>
<evidence type="ECO:0000256" key="4">
    <source>
        <dbReference type="ARBA" id="ARBA00022692"/>
    </source>
</evidence>
<dbReference type="GO" id="GO:0005886">
    <property type="term" value="C:plasma membrane"/>
    <property type="evidence" value="ECO:0007669"/>
    <property type="project" value="UniProtKB-SubCell"/>
</dbReference>
<keyword evidence="5 7" id="KW-1133">Transmembrane helix</keyword>
<feature type="transmembrane region" description="Helical" evidence="7">
    <location>
        <begin position="150"/>
        <end position="174"/>
    </location>
</feature>
<evidence type="ECO:0000259" key="8">
    <source>
        <dbReference type="PROSITE" id="PS50928"/>
    </source>
</evidence>
<dbReference type="Pfam" id="PF00528">
    <property type="entry name" value="BPD_transp_1"/>
    <property type="match status" value="1"/>
</dbReference>
<dbReference type="PANTHER" id="PTHR30193:SF37">
    <property type="entry name" value="INNER MEMBRANE ABC TRANSPORTER PERMEASE PROTEIN YCJO"/>
    <property type="match status" value="1"/>
</dbReference>
<comment type="subcellular location">
    <subcellularLocation>
        <location evidence="1 7">Cell membrane</location>
        <topology evidence="1 7">Multi-pass membrane protein</topology>
    </subcellularLocation>
</comment>
<dbReference type="EMBL" id="CP017831">
    <property type="protein sequence ID" value="AOZ96261.1"/>
    <property type="molecule type" value="Genomic_DNA"/>
</dbReference>
<dbReference type="OrthoDB" id="9788108at2"/>
<evidence type="ECO:0000256" key="5">
    <source>
        <dbReference type="ARBA" id="ARBA00022989"/>
    </source>
</evidence>
<name>A0A1D9P176_9FIRM</name>
<proteinExistence type="inferred from homology"/>
<gene>
    <name evidence="9" type="ORF">bhn_I1227</name>
</gene>
<accession>A0A1D9P176</accession>
<feature type="transmembrane region" description="Helical" evidence="7">
    <location>
        <begin position="12"/>
        <end position="36"/>
    </location>
</feature>
<feature type="transmembrane region" description="Helical" evidence="7">
    <location>
        <begin position="72"/>
        <end position="91"/>
    </location>
</feature>
<dbReference type="RefSeq" id="WP_071175967.1">
    <property type="nucleotide sequence ID" value="NZ_CP017831.1"/>
</dbReference>
<keyword evidence="6 7" id="KW-0472">Membrane</keyword>
<dbReference type="Proteomes" id="UP000179284">
    <property type="component" value="Chromosome I"/>
</dbReference>
<evidence type="ECO:0000256" key="1">
    <source>
        <dbReference type="ARBA" id="ARBA00004651"/>
    </source>
</evidence>
<keyword evidence="4 7" id="KW-0812">Transmembrane</keyword>
<protein>
    <submittedName>
        <fullName evidence="9">Sugar ABC transporter permease protein</fullName>
    </submittedName>
</protein>
<feature type="transmembrane region" description="Helical" evidence="7">
    <location>
        <begin position="257"/>
        <end position="278"/>
    </location>
</feature>
<dbReference type="AlphaFoldDB" id="A0A1D9P176"/>
<feature type="domain" description="ABC transmembrane type-1" evidence="8">
    <location>
        <begin position="66"/>
        <end position="275"/>
    </location>
</feature>
<evidence type="ECO:0000256" key="6">
    <source>
        <dbReference type="ARBA" id="ARBA00023136"/>
    </source>
</evidence>
<dbReference type="InterPro" id="IPR000515">
    <property type="entry name" value="MetI-like"/>
</dbReference>
<evidence type="ECO:0000313" key="10">
    <source>
        <dbReference type="Proteomes" id="UP000179284"/>
    </source>
</evidence>
<evidence type="ECO:0000256" key="7">
    <source>
        <dbReference type="RuleBase" id="RU363032"/>
    </source>
</evidence>
<evidence type="ECO:0000256" key="2">
    <source>
        <dbReference type="ARBA" id="ARBA00022448"/>
    </source>
</evidence>
<dbReference type="PANTHER" id="PTHR30193">
    <property type="entry name" value="ABC TRANSPORTER PERMEASE PROTEIN"/>
    <property type="match status" value="1"/>
</dbReference>
<dbReference type="KEGG" id="bhu:bhn_I1227"/>
<reference evidence="10" key="1">
    <citation type="submission" date="2016-10" db="EMBL/GenBank/DDBJ databases">
        <title>The complete genome sequence of the rumen bacterium Butyrivibrio hungatei MB2003.</title>
        <authorList>
            <person name="Palevich N."/>
            <person name="Kelly W.J."/>
            <person name="Leahy S.C."/>
            <person name="Altermann E."/>
            <person name="Rakonjac J."/>
            <person name="Attwood G.T."/>
        </authorList>
    </citation>
    <scope>NUCLEOTIDE SEQUENCE [LARGE SCALE GENOMIC DNA]</scope>
    <source>
        <strain evidence="10">MB2003</strain>
    </source>
</reference>
<dbReference type="CDD" id="cd06261">
    <property type="entry name" value="TM_PBP2"/>
    <property type="match status" value="1"/>
</dbReference>
<comment type="similarity">
    <text evidence="7">Belongs to the binding-protein-dependent transport system permease family.</text>
</comment>
<dbReference type="InterPro" id="IPR035906">
    <property type="entry name" value="MetI-like_sf"/>
</dbReference>
<sequence length="288" mass="32928">MSANEKKSMISWLFLLPSIVGVLLFFVAPFMVVIYYSMINNPIQKRFVGFANYINVWSNDAFKLAGMNTLKFSFMAVPLAVLLSLFLAAVMESRIPFKSYFRSFFLSPLMVPTASIVLIWQVMFHYNGLVNNFTALFGADKIDWLKSDKAYIVIVALFLWKNLGYNMILFMSALASIPKELLEVAALENASKMQVFWLIKVRYLSSTILFVTIMSLINSFKVFREVYLMTGDYPVTSLYLLQHFMNNTFASLDYQKLSAAAIIMFIVVTALVYIMYAVENFYGKDVEG</sequence>
<evidence type="ECO:0000256" key="3">
    <source>
        <dbReference type="ARBA" id="ARBA00022475"/>
    </source>
</evidence>
<keyword evidence="10" id="KW-1185">Reference proteome</keyword>
<evidence type="ECO:0000313" key="9">
    <source>
        <dbReference type="EMBL" id="AOZ96261.1"/>
    </source>
</evidence>
<dbReference type="PROSITE" id="PS50928">
    <property type="entry name" value="ABC_TM1"/>
    <property type="match status" value="1"/>
</dbReference>
<feature type="transmembrane region" description="Helical" evidence="7">
    <location>
        <begin position="195"/>
        <end position="220"/>
    </location>
</feature>
<feature type="transmembrane region" description="Helical" evidence="7">
    <location>
        <begin position="103"/>
        <end position="123"/>
    </location>
</feature>
<organism evidence="9 10">
    <name type="scientific">Butyrivibrio hungatei</name>
    <dbReference type="NCBI Taxonomy" id="185008"/>
    <lineage>
        <taxon>Bacteria</taxon>
        <taxon>Bacillati</taxon>
        <taxon>Bacillota</taxon>
        <taxon>Clostridia</taxon>
        <taxon>Lachnospirales</taxon>
        <taxon>Lachnospiraceae</taxon>
        <taxon>Butyrivibrio</taxon>
    </lineage>
</organism>
<dbReference type="GO" id="GO:0055085">
    <property type="term" value="P:transmembrane transport"/>
    <property type="evidence" value="ECO:0007669"/>
    <property type="project" value="InterPro"/>
</dbReference>
<dbReference type="InterPro" id="IPR051393">
    <property type="entry name" value="ABC_transporter_permease"/>
</dbReference>
<keyword evidence="2 7" id="KW-0813">Transport</keyword>
<dbReference type="SUPFAM" id="SSF161098">
    <property type="entry name" value="MetI-like"/>
    <property type="match status" value="1"/>
</dbReference>
<keyword evidence="3" id="KW-1003">Cell membrane</keyword>